<dbReference type="AlphaFoldDB" id="A0A0F9DCT0"/>
<evidence type="ECO:0000313" key="2">
    <source>
        <dbReference type="EMBL" id="KKL51516.1"/>
    </source>
</evidence>
<feature type="transmembrane region" description="Helical" evidence="1">
    <location>
        <begin position="92"/>
        <end position="112"/>
    </location>
</feature>
<keyword evidence="1" id="KW-0812">Transmembrane</keyword>
<evidence type="ECO:0000256" key="1">
    <source>
        <dbReference type="SAM" id="Phobius"/>
    </source>
</evidence>
<proteinExistence type="predicted"/>
<reference evidence="2" key="1">
    <citation type="journal article" date="2015" name="Nature">
        <title>Complex archaea that bridge the gap between prokaryotes and eukaryotes.</title>
        <authorList>
            <person name="Spang A."/>
            <person name="Saw J.H."/>
            <person name="Jorgensen S.L."/>
            <person name="Zaremba-Niedzwiedzka K."/>
            <person name="Martijn J."/>
            <person name="Lind A.E."/>
            <person name="van Eijk R."/>
            <person name="Schleper C."/>
            <person name="Guy L."/>
            <person name="Ettema T.J."/>
        </authorList>
    </citation>
    <scope>NUCLEOTIDE SEQUENCE</scope>
</reference>
<organism evidence="2">
    <name type="scientific">marine sediment metagenome</name>
    <dbReference type="NCBI Taxonomy" id="412755"/>
    <lineage>
        <taxon>unclassified sequences</taxon>
        <taxon>metagenomes</taxon>
        <taxon>ecological metagenomes</taxon>
    </lineage>
</organism>
<keyword evidence="1" id="KW-1133">Transmembrane helix</keyword>
<comment type="caution">
    <text evidence="2">The sequence shown here is derived from an EMBL/GenBank/DDBJ whole genome shotgun (WGS) entry which is preliminary data.</text>
</comment>
<gene>
    <name evidence="2" type="ORF">LCGC14_2294710</name>
</gene>
<sequence length="113" mass="12347">MRSQSRNPVTPLPVELDHPEYKPGGVTELVHGANTGPTIWALRIEVHRDKQKPDDQQKSVPYGVVLSYCEQVGSEAVAYVEARMEKQSAHLLATRVMVGFLSVAVIGLLVAAL</sequence>
<dbReference type="EMBL" id="LAZR01032221">
    <property type="protein sequence ID" value="KKL51516.1"/>
    <property type="molecule type" value="Genomic_DNA"/>
</dbReference>
<accession>A0A0F9DCT0</accession>
<name>A0A0F9DCT0_9ZZZZ</name>
<protein>
    <submittedName>
        <fullName evidence="2">Uncharacterized protein</fullName>
    </submittedName>
</protein>
<keyword evidence="1" id="KW-0472">Membrane</keyword>